<accession>A0A8X7W6M9</accession>
<evidence type="ECO:0000313" key="3">
    <source>
        <dbReference type="Proteomes" id="UP000886595"/>
    </source>
</evidence>
<feature type="region of interest" description="Disordered" evidence="1">
    <location>
        <begin position="19"/>
        <end position="49"/>
    </location>
</feature>
<comment type="caution">
    <text evidence="2">The sequence shown here is derived from an EMBL/GenBank/DDBJ whole genome shotgun (WGS) entry which is preliminary data.</text>
</comment>
<dbReference type="EMBL" id="JAAMPC010000003">
    <property type="protein sequence ID" value="KAG2323325.1"/>
    <property type="molecule type" value="Genomic_DNA"/>
</dbReference>
<evidence type="ECO:0000256" key="1">
    <source>
        <dbReference type="SAM" id="MobiDB-lite"/>
    </source>
</evidence>
<proteinExistence type="predicted"/>
<keyword evidence="3" id="KW-1185">Reference proteome</keyword>
<name>A0A8X7W6M9_BRACI</name>
<dbReference type="Proteomes" id="UP000886595">
    <property type="component" value="Unassembled WGS sequence"/>
</dbReference>
<protein>
    <submittedName>
        <fullName evidence="2">Uncharacterized protein</fullName>
    </submittedName>
</protein>
<dbReference type="AlphaFoldDB" id="A0A8X7W6M9"/>
<gene>
    <name evidence="2" type="ORF">Bca52824_016538</name>
</gene>
<reference evidence="2 3" key="1">
    <citation type="submission" date="2020-02" db="EMBL/GenBank/DDBJ databases">
        <authorList>
            <person name="Ma Q."/>
            <person name="Huang Y."/>
            <person name="Song X."/>
            <person name="Pei D."/>
        </authorList>
    </citation>
    <scope>NUCLEOTIDE SEQUENCE [LARGE SCALE GENOMIC DNA]</scope>
    <source>
        <strain evidence="2">Sxm20200214</strain>
        <tissue evidence="2">Leaf</tissue>
    </source>
</reference>
<sequence>MRPRLWTWRKPDYRPRRRVGGHRGRFRFDPRRPASRMHPSSDLRKLRRSGARGRRLRGWLTQAVVAMRPREAMAQAVPVASEDEDDAPGSV</sequence>
<evidence type="ECO:0000313" key="2">
    <source>
        <dbReference type="EMBL" id="KAG2323325.1"/>
    </source>
</evidence>
<organism evidence="2 3">
    <name type="scientific">Brassica carinata</name>
    <name type="common">Ethiopian mustard</name>
    <name type="synonym">Abyssinian cabbage</name>
    <dbReference type="NCBI Taxonomy" id="52824"/>
    <lineage>
        <taxon>Eukaryota</taxon>
        <taxon>Viridiplantae</taxon>
        <taxon>Streptophyta</taxon>
        <taxon>Embryophyta</taxon>
        <taxon>Tracheophyta</taxon>
        <taxon>Spermatophyta</taxon>
        <taxon>Magnoliopsida</taxon>
        <taxon>eudicotyledons</taxon>
        <taxon>Gunneridae</taxon>
        <taxon>Pentapetalae</taxon>
        <taxon>rosids</taxon>
        <taxon>malvids</taxon>
        <taxon>Brassicales</taxon>
        <taxon>Brassicaceae</taxon>
        <taxon>Brassiceae</taxon>
        <taxon>Brassica</taxon>
    </lineage>
</organism>